<protein>
    <recommendedName>
        <fullName evidence="9">IF rod domain-containing protein</fullName>
    </recommendedName>
</protein>
<feature type="coiled-coil region" evidence="8">
    <location>
        <begin position="74"/>
        <end position="150"/>
    </location>
</feature>
<organism evidence="10 11">
    <name type="scientific">Conger conger</name>
    <name type="common">Conger eel</name>
    <name type="synonym">Muraena conger</name>
    <dbReference type="NCBI Taxonomy" id="82655"/>
    <lineage>
        <taxon>Eukaryota</taxon>
        <taxon>Metazoa</taxon>
        <taxon>Chordata</taxon>
        <taxon>Craniata</taxon>
        <taxon>Vertebrata</taxon>
        <taxon>Euteleostomi</taxon>
        <taxon>Actinopterygii</taxon>
        <taxon>Neopterygii</taxon>
        <taxon>Teleostei</taxon>
        <taxon>Anguilliformes</taxon>
        <taxon>Congridae</taxon>
        <taxon>Conger</taxon>
    </lineage>
</organism>
<feature type="domain" description="IF rod" evidence="9">
    <location>
        <begin position="7"/>
        <end position="318"/>
    </location>
</feature>
<dbReference type="PANTHER" id="PTHR23239">
    <property type="entry name" value="INTERMEDIATE FILAMENT"/>
    <property type="match status" value="1"/>
</dbReference>
<dbReference type="GO" id="GO:0005198">
    <property type="term" value="F:structural molecule activity"/>
    <property type="evidence" value="ECO:0007669"/>
    <property type="project" value="InterPro"/>
</dbReference>
<evidence type="ECO:0000256" key="5">
    <source>
        <dbReference type="ARBA" id="ARBA00037340"/>
    </source>
</evidence>
<evidence type="ECO:0000256" key="2">
    <source>
        <dbReference type="ARBA" id="ARBA00022744"/>
    </source>
</evidence>
<dbReference type="AlphaFoldDB" id="A0A9Q1HWF1"/>
<dbReference type="PROSITE" id="PS00226">
    <property type="entry name" value="IF_ROD_1"/>
    <property type="match status" value="1"/>
</dbReference>
<name>A0A9Q1HWF1_CONCO</name>
<dbReference type="Pfam" id="PF00038">
    <property type="entry name" value="Filament"/>
    <property type="match status" value="1"/>
</dbReference>
<dbReference type="PANTHER" id="PTHR23239:SF349">
    <property type="entry name" value="KERATIN, TYPE I CYTOSKELETAL 18"/>
    <property type="match status" value="1"/>
</dbReference>
<dbReference type="FunFam" id="1.20.5.170:FF:000002">
    <property type="entry name" value="Type I keratin KA11"/>
    <property type="match status" value="1"/>
</dbReference>
<dbReference type="PRINTS" id="PR01248">
    <property type="entry name" value="TYPE1KERATIN"/>
</dbReference>
<evidence type="ECO:0000259" key="9">
    <source>
        <dbReference type="PROSITE" id="PS51842"/>
    </source>
</evidence>
<feature type="coiled-coil region" evidence="8">
    <location>
        <begin position="216"/>
        <end position="303"/>
    </location>
</feature>
<evidence type="ECO:0000256" key="3">
    <source>
        <dbReference type="ARBA" id="ARBA00022754"/>
    </source>
</evidence>
<keyword evidence="2" id="KW-0416">Keratin</keyword>
<evidence type="ECO:0000313" key="10">
    <source>
        <dbReference type="EMBL" id="KAJ8265533.1"/>
    </source>
</evidence>
<comment type="function">
    <text evidence="5">When phosphorylated, plays a role in filament reorganization.</text>
</comment>
<keyword evidence="1" id="KW-0597">Phosphoprotein</keyword>
<dbReference type="Gene3D" id="1.20.5.170">
    <property type="match status" value="1"/>
</dbReference>
<evidence type="ECO:0000313" key="11">
    <source>
        <dbReference type="Proteomes" id="UP001152803"/>
    </source>
</evidence>
<keyword evidence="3 7" id="KW-0403">Intermediate filament</keyword>
<dbReference type="EMBL" id="JAFJMO010000010">
    <property type="protein sequence ID" value="KAJ8265533.1"/>
    <property type="molecule type" value="Genomic_DNA"/>
</dbReference>
<comment type="subunit">
    <text evidence="6">Heterotetramer of two type I and two type II keratins. Keratin-18 associates with keratin-8.</text>
</comment>
<sequence length="323" mass="37090">MFTLGDERETMLGLNGRLASYMERVRSLEEANCELELQIHEVLEKRGPEVKDYSHYDAILEDLRTQILGMILGNENLAVRINKLNSEAEDFQMKVEIERRFRQSVEADIAGLRNVLDTLHQTRMKLESDIEALSEDLILLKKNHEEEILELHIQIEQSGVRVDVDAPTGEDLGQIIGEIRAKFEKMALKNQEELKACHGLKVSEVEAEVAESMTALQGVQTERKEKHRLMQSLEIEMQSQRSQKASLEGSLQDTELHYSMEMEENNNIILHLEAELMELRTNIHHHTQEYEALLSLKTQLEAEIATYRGLLDGGDFKLEDALE</sequence>
<dbReference type="InterPro" id="IPR002957">
    <property type="entry name" value="Keratin_I"/>
</dbReference>
<dbReference type="Gene3D" id="1.20.5.1160">
    <property type="entry name" value="Vasodilator-stimulated phosphoprotein"/>
    <property type="match status" value="1"/>
</dbReference>
<dbReference type="Gene3D" id="1.20.5.500">
    <property type="entry name" value="Single helix bin"/>
    <property type="match status" value="1"/>
</dbReference>
<evidence type="ECO:0000256" key="4">
    <source>
        <dbReference type="ARBA" id="ARBA00023054"/>
    </source>
</evidence>
<evidence type="ECO:0000256" key="1">
    <source>
        <dbReference type="ARBA" id="ARBA00022553"/>
    </source>
</evidence>
<evidence type="ECO:0000256" key="6">
    <source>
        <dbReference type="ARBA" id="ARBA00038630"/>
    </source>
</evidence>
<evidence type="ECO:0000256" key="8">
    <source>
        <dbReference type="SAM" id="Coils"/>
    </source>
</evidence>
<keyword evidence="11" id="KW-1185">Reference proteome</keyword>
<evidence type="ECO:0000256" key="7">
    <source>
        <dbReference type="RuleBase" id="RU000685"/>
    </source>
</evidence>
<dbReference type="OrthoDB" id="2441647at2759"/>
<keyword evidence="4 8" id="KW-0175">Coiled coil</keyword>
<dbReference type="InterPro" id="IPR039008">
    <property type="entry name" value="IF_rod_dom"/>
</dbReference>
<reference evidence="10" key="1">
    <citation type="journal article" date="2023" name="Science">
        <title>Genome structures resolve the early diversification of teleost fishes.</title>
        <authorList>
            <person name="Parey E."/>
            <person name="Louis A."/>
            <person name="Montfort J."/>
            <person name="Bouchez O."/>
            <person name="Roques C."/>
            <person name="Iampietro C."/>
            <person name="Lluch J."/>
            <person name="Castinel A."/>
            <person name="Donnadieu C."/>
            <person name="Desvignes T."/>
            <person name="Floi Bucao C."/>
            <person name="Jouanno E."/>
            <person name="Wen M."/>
            <person name="Mejri S."/>
            <person name="Dirks R."/>
            <person name="Jansen H."/>
            <person name="Henkel C."/>
            <person name="Chen W.J."/>
            <person name="Zahm M."/>
            <person name="Cabau C."/>
            <person name="Klopp C."/>
            <person name="Thompson A.W."/>
            <person name="Robinson-Rechavi M."/>
            <person name="Braasch I."/>
            <person name="Lecointre G."/>
            <person name="Bobe J."/>
            <person name="Postlethwait J.H."/>
            <person name="Berthelot C."/>
            <person name="Roest Crollius H."/>
            <person name="Guiguen Y."/>
        </authorList>
    </citation>
    <scope>NUCLEOTIDE SEQUENCE</scope>
    <source>
        <strain evidence="10">Concon-B</strain>
    </source>
</reference>
<dbReference type="Proteomes" id="UP001152803">
    <property type="component" value="Unassembled WGS sequence"/>
</dbReference>
<dbReference type="PROSITE" id="PS51842">
    <property type="entry name" value="IF_ROD_2"/>
    <property type="match status" value="1"/>
</dbReference>
<accession>A0A9Q1HWF1</accession>
<comment type="similarity">
    <text evidence="7">Belongs to the intermediate filament family.</text>
</comment>
<gene>
    <name evidence="10" type="ORF">COCON_G00146320</name>
</gene>
<comment type="caution">
    <text evidence="10">The sequence shown here is derived from an EMBL/GenBank/DDBJ whole genome shotgun (WGS) entry which is preliminary data.</text>
</comment>
<dbReference type="GO" id="GO:0045095">
    <property type="term" value="C:keratin filament"/>
    <property type="evidence" value="ECO:0007669"/>
    <property type="project" value="TreeGrafter"/>
</dbReference>
<dbReference type="GO" id="GO:0045104">
    <property type="term" value="P:intermediate filament cytoskeleton organization"/>
    <property type="evidence" value="ECO:0007669"/>
    <property type="project" value="TreeGrafter"/>
</dbReference>
<dbReference type="SMART" id="SM01391">
    <property type="entry name" value="Filament"/>
    <property type="match status" value="1"/>
</dbReference>
<dbReference type="InterPro" id="IPR018039">
    <property type="entry name" value="IF_conserved"/>
</dbReference>
<proteinExistence type="inferred from homology"/>
<dbReference type="SUPFAM" id="SSF64593">
    <property type="entry name" value="Intermediate filament protein, coiled coil region"/>
    <property type="match status" value="2"/>
</dbReference>